<proteinExistence type="predicted"/>
<dbReference type="Proteomes" id="UP000054196">
    <property type="component" value="Unassembled WGS sequence"/>
</dbReference>
<protein>
    <submittedName>
        <fullName evidence="2">Uncharacterized protein</fullName>
    </submittedName>
</protein>
<feature type="region of interest" description="Disordered" evidence="1">
    <location>
        <begin position="22"/>
        <end position="74"/>
    </location>
</feature>
<dbReference type="HOGENOM" id="CLU_1687577_0_0_1"/>
<reference evidence="3" key="1">
    <citation type="journal article" date="2012" name="Science">
        <title>The Paleozoic origin of enzymatic lignin decomposition reconstructed from 31 fungal genomes.</title>
        <authorList>
            <person name="Floudas D."/>
            <person name="Binder M."/>
            <person name="Riley R."/>
            <person name="Barry K."/>
            <person name="Blanchette R.A."/>
            <person name="Henrissat B."/>
            <person name="Martinez A.T."/>
            <person name="Otillar R."/>
            <person name="Spatafora J.W."/>
            <person name="Yadav J.S."/>
            <person name="Aerts A."/>
            <person name="Benoit I."/>
            <person name="Boyd A."/>
            <person name="Carlson A."/>
            <person name="Copeland A."/>
            <person name="Coutinho P.M."/>
            <person name="de Vries R.P."/>
            <person name="Ferreira P."/>
            <person name="Findley K."/>
            <person name="Foster B."/>
            <person name="Gaskell J."/>
            <person name="Glotzer D."/>
            <person name="Gorecki P."/>
            <person name="Heitman J."/>
            <person name="Hesse C."/>
            <person name="Hori C."/>
            <person name="Igarashi K."/>
            <person name="Jurgens J.A."/>
            <person name="Kallen N."/>
            <person name="Kersten P."/>
            <person name="Kohler A."/>
            <person name="Kuees U."/>
            <person name="Kumar T.K.A."/>
            <person name="Kuo A."/>
            <person name="LaButti K."/>
            <person name="Larrondo L.F."/>
            <person name="Lindquist E."/>
            <person name="Ling A."/>
            <person name="Lombard V."/>
            <person name="Lucas S."/>
            <person name="Lundell T."/>
            <person name="Martin R."/>
            <person name="McLaughlin D.J."/>
            <person name="Morgenstern I."/>
            <person name="Morin E."/>
            <person name="Murat C."/>
            <person name="Nagy L.G."/>
            <person name="Nolan M."/>
            <person name="Ohm R.A."/>
            <person name="Patyshakuliyeva A."/>
            <person name="Rokas A."/>
            <person name="Ruiz-Duenas F.J."/>
            <person name="Sabat G."/>
            <person name="Salamov A."/>
            <person name="Samejima M."/>
            <person name="Schmutz J."/>
            <person name="Slot J.C."/>
            <person name="St John F."/>
            <person name="Stenlid J."/>
            <person name="Sun H."/>
            <person name="Sun S."/>
            <person name="Syed K."/>
            <person name="Tsang A."/>
            <person name="Wiebenga A."/>
            <person name="Young D."/>
            <person name="Pisabarro A."/>
            <person name="Eastwood D.C."/>
            <person name="Martin F."/>
            <person name="Cullen D."/>
            <person name="Grigoriev I.V."/>
            <person name="Hibbett D.S."/>
        </authorList>
    </citation>
    <scope>NUCLEOTIDE SEQUENCE [LARGE SCALE GENOMIC DNA]</scope>
    <source>
        <strain evidence="3">HHB-11173 SS5</strain>
    </source>
</reference>
<dbReference type="AlphaFoldDB" id="R7S5C7"/>
<keyword evidence="3" id="KW-1185">Reference proteome</keyword>
<dbReference type="RefSeq" id="XP_007387974.1">
    <property type="nucleotide sequence ID" value="XM_007387912.1"/>
</dbReference>
<name>R7S5C7_PUNST</name>
<evidence type="ECO:0000313" key="3">
    <source>
        <dbReference type="Proteomes" id="UP000054196"/>
    </source>
</evidence>
<accession>R7S5C7</accession>
<organism evidence="2 3">
    <name type="scientific">Punctularia strigosozonata (strain HHB-11173)</name>
    <name type="common">White-rot fungus</name>
    <dbReference type="NCBI Taxonomy" id="741275"/>
    <lineage>
        <taxon>Eukaryota</taxon>
        <taxon>Fungi</taxon>
        <taxon>Dikarya</taxon>
        <taxon>Basidiomycota</taxon>
        <taxon>Agaricomycotina</taxon>
        <taxon>Agaricomycetes</taxon>
        <taxon>Corticiales</taxon>
        <taxon>Punctulariaceae</taxon>
        <taxon>Punctularia</taxon>
    </lineage>
</organism>
<dbReference type="KEGG" id="psq:PUNSTDRAFT_138231"/>
<feature type="region of interest" description="Disordered" evidence="1">
    <location>
        <begin position="125"/>
        <end position="156"/>
    </location>
</feature>
<dbReference type="EMBL" id="JH687553">
    <property type="protein sequence ID" value="EIN04581.1"/>
    <property type="molecule type" value="Genomic_DNA"/>
</dbReference>
<evidence type="ECO:0000313" key="2">
    <source>
        <dbReference type="EMBL" id="EIN04581.1"/>
    </source>
</evidence>
<dbReference type="GeneID" id="18880030"/>
<evidence type="ECO:0000256" key="1">
    <source>
        <dbReference type="SAM" id="MobiDB-lite"/>
    </source>
</evidence>
<feature type="compositionally biased region" description="Basic and acidic residues" evidence="1">
    <location>
        <begin position="134"/>
        <end position="149"/>
    </location>
</feature>
<sequence>MSVDETCETVLVNDLPRVAAAERSLSKPSHRIAQSSAPPLSSKIITDERRRRRRQRGRQTVAHSERSGTDANVAQRIGVPAKRLISSGFFHPTLRATRRSSLTSSLSAPRLAQWPLDIAHHSFTFRQPQASARQMRDYDPTPTNDKGDRNPGYGQG</sequence>
<gene>
    <name evidence="2" type="ORF">PUNSTDRAFT_138231</name>
</gene>